<name>U6B4R3_9HYPH</name>
<evidence type="ECO:0000313" key="2">
    <source>
        <dbReference type="Proteomes" id="UP000017862"/>
    </source>
</evidence>
<reference evidence="1 2" key="1">
    <citation type="journal article" date="2014" name="Mol. Plant Microbe Interact.">
        <title>The complete genome sequence of Candidatus Liberibacter americanus, associated with citrus Huanglongbing.</title>
        <authorList>
            <person name="Wulff N.A."/>
            <person name="Zhang S."/>
            <person name="Setubal J.C."/>
            <person name="Almeida N.F."/>
            <person name="Martins E.C."/>
            <person name="Harakava R."/>
            <person name="Kumar D."/>
            <person name="Rangel L.T."/>
            <person name="Foissac X."/>
            <person name="Bove J."/>
            <person name="Gabriel D.W."/>
        </authorList>
    </citation>
    <scope>NUCLEOTIDE SEQUENCE [LARGE SCALE GENOMIC DNA]</scope>
    <source>
        <strain evidence="1 2">Sao Paulo</strain>
    </source>
</reference>
<dbReference type="STRING" id="1261131.lam_532"/>
<dbReference type="KEGG" id="lar:lam_532"/>
<sequence length="106" mass="12458">MESQEQKERLKDFHLKDKQRQLQQLRATISSFKCIVNDLEKQIAIEERKSGIYDKDHFTYPIFAKSARQRVDNLLISIRDLLSKQESLEDDLQNIKSNSEPHIASV</sequence>
<protein>
    <submittedName>
        <fullName evidence="1">Uncharacterized protein</fullName>
    </submittedName>
</protein>
<dbReference type="EMBL" id="CP006604">
    <property type="protein sequence ID" value="AHA27885.1"/>
    <property type="molecule type" value="Genomic_DNA"/>
</dbReference>
<dbReference type="RefSeq" id="WP_007557266.1">
    <property type="nucleotide sequence ID" value="NC_022793.1"/>
</dbReference>
<evidence type="ECO:0000313" key="1">
    <source>
        <dbReference type="EMBL" id="AHA27885.1"/>
    </source>
</evidence>
<dbReference type="HOGENOM" id="CLU_158714_0_0_5"/>
<dbReference type="eggNOG" id="ENOG50323UI">
    <property type="taxonomic scope" value="Bacteria"/>
</dbReference>
<dbReference type="PATRIC" id="fig|1261131.3.peg.506"/>
<gene>
    <name evidence="1" type="ORF">lam_532</name>
</gene>
<accession>U6B4R3</accession>
<organism evidence="1 2">
    <name type="scientific">Candidatus Liberibacter americanus str. Sao Paulo</name>
    <dbReference type="NCBI Taxonomy" id="1261131"/>
    <lineage>
        <taxon>Bacteria</taxon>
        <taxon>Pseudomonadati</taxon>
        <taxon>Pseudomonadota</taxon>
        <taxon>Alphaproteobacteria</taxon>
        <taxon>Hyphomicrobiales</taxon>
        <taxon>Rhizobiaceae</taxon>
        <taxon>Liberibacter</taxon>
    </lineage>
</organism>
<dbReference type="AlphaFoldDB" id="U6B4R3"/>
<keyword evidence="2" id="KW-1185">Reference proteome</keyword>
<dbReference type="Proteomes" id="UP000017862">
    <property type="component" value="Chromosome"/>
</dbReference>
<proteinExistence type="predicted"/>